<accession>A0ABP4FAN6</accession>
<evidence type="ECO:0000313" key="4">
    <source>
        <dbReference type="Proteomes" id="UP001499979"/>
    </source>
</evidence>
<name>A0ABP4FAN6_9ACTN</name>
<keyword evidence="4" id="KW-1185">Reference proteome</keyword>
<feature type="transmembrane region" description="Helical" evidence="1">
    <location>
        <begin position="27"/>
        <end position="45"/>
    </location>
</feature>
<proteinExistence type="predicted"/>
<dbReference type="EMBL" id="BAAAJE010000022">
    <property type="protein sequence ID" value="GAA1156255.1"/>
    <property type="molecule type" value="Genomic_DNA"/>
</dbReference>
<dbReference type="RefSeq" id="WP_343909193.1">
    <property type="nucleotide sequence ID" value="NZ_BAAAJE010000022.1"/>
</dbReference>
<dbReference type="InterPro" id="IPR002881">
    <property type="entry name" value="DUF58"/>
</dbReference>
<gene>
    <name evidence="3" type="ORF">GCM10009606_37960</name>
</gene>
<comment type="caution">
    <text evidence="3">The sequence shown here is derived from an EMBL/GenBank/DDBJ whole genome shotgun (WGS) entry which is preliminary data.</text>
</comment>
<keyword evidence="1" id="KW-1133">Transmembrane helix</keyword>
<dbReference type="PANTHER" id="PTHR33608">
    <property type="entry name" value="BLL2464 PROTEIN"/>
    <property type="match status" value="1"/>
</dbReference>
<evidence type="ECO:0000259" key="2">
    <source>
        <dbReference type="Pfam" id="PF01882"/>
    </source>
</evidence>
<dbReference type="Pfam" id="PF01882">
    <property type="entry name" value="DUF58"/>
    <property type="match status" value="1"/>
</dbReference>
<evidence type="ECO:0000256" key="1">
    <source>
        <dbReference type="SAM" id="Phobius"/>
    </source>
</evidence>
<evidence type="ECO:0000313" key="3">
    <source>
        <dbReference type="EMBL" id="GAA1156255.1"/>
    </source>
</evidence>
<dbReference type="PANTHER" id="PTHR33608:SF3">
    <property type="entry name" value="SLR2013 PROTEIN"/>
    <property type="match status" value="1"/>
</dbReference>
<dbReference type="Proteomes" id="UP001499979">
    <property type="component" value="Unassembled WGS sequence"/>
</dbReference>
<keyword evidence="1" id="KW-0812">Transmembrane</keyword>
<protein>
    <submittedName>
        <fullName evidence="3">DUF58 domain-containing protein</fullName>
    </submittedName>
</protein>
<keyword evidence="1" id="KW-0472">Membrane</keyword>
<sequence>MTITGRVPLLLLLGVVAVVLRPTQGTVWLWVLAVALLIGADLLLAPSPAGLSISRPPVGTVRLGHPTETRLLVVNGSRRRVRGVLRDAWQPTAGASGNRHPLALSPGDRVVLRTPLLPTRRGDLRALGVTVRVRGPLGLAARQRTREVPGVVRSLPPFESRKHLPSRLARLRELDGRAAVRVRGQGTEFDSLREYVRGDDVRSIDWRASARNRNVVVRTWQPERDRRVVLVLDTSRTSAGRVGDVPRLDSAMDAALLLAALAARAGDRIDFVAGDRRVRSRLRSAGARDVAAHLQEAMADLDPVIAEADWDQLAGAVTALGRQRALVVLLTPLEPAAVEEGLLPVLPALTRHHRVVLASVRDPALEELAARHATLDEVYDAAAAEQAIGRRRWTAGMLRALGVDVVDADADRLPPALADHYLALKARGLL</sequence>
<feature type="domain" description="DUF58" evidence="2">
    <location>
        <begin position="192"/>
        <end position="369"/>
    </location>
</feature>
<organism evidence="3 4">
    <name type="scientific">Nocardioides aquiterrae</name>
    <dbReference type="NCBI Taxonomy" id="203799"/>
    <lineage>
        <taxon>Bacteria</taxon>
        <taxon>Bacillati</taxon>
        <taxon>Actinomycetota</taxon>
        <taxon>Actinomycetes</taxon>
        <taxon>Propionibacteriales</taxon>
        <taxon>Nocardioidaceae</taxon>
        <taxon>Nocardioides</taxon>
    </lineage>
</organism>
<reference evidence="4" key="1">
    <citation type="journal article" date="2019" name="Int. J. Syst. Evol. Microbiol.">
        <title>The Global Catalogue of Microorganisms (GCM) 10K type strain sequencing project: providing services to taxonomists for standard genome sequencing and annotation.</title>
        <authorList>
            <consortium name="The Broad Institute Genomics Platform"/>
            <consortium name="The Broad Institute Genome Sequencing Center for Infectious Disease"/>
            <person name="Wu L."/>
            <person name="Ma J."/>
        </authorList>
    </citation>
    <scope>NUCLEOTIDE SEQUENCE [LARGE SCALE GENOMIC DNA]</scope>
    <source>
        <strain evidence="4">JCM 11813</strain>
    </source>
</reference>